<evidence type="ECO:0000256" key="2">
    <source>
        <dbReference type="SAM" id="MobiDB-lite"/>
    </source>
</evidence>
<keyword evidence="5" id="KW-1185">Reference proteome</keyword>
<dbReference type="Gene3D" id="2.60.40.10">
    <property type="entry name" value="Immunoglobulins"/>
    <property type="match status" value="1"/>
</dbReference>
<feature type="region of interest" description="Disordered" evidence="2">
    <location>
        <begin position="839"/>
        <end position="861"/>
    </location>
</feature>
<sequence length="974" mass="108662">MSISRQLTVTIPRAAANQTGTYACQVAGYNSDQLSTCDFSIQSGTKTICDAPSVRKGSPAWLSCYFSENVGESKRDFSIYHVSSQGSKGQATSCNIPPVKLMEPATLTCDFSVDINKTKTNFNIVHFSDQSKAGVDVLKCVWQHDDLVCDVTSGLEFSRPVTDQLALTIPRANDSHAGKYSCQLQRATNNASFCEFIIDSESNSSLSVVVGVLIPLSILVLIAVGVLLYRRHRVRKIHENFSSHEEVLLMLPIQATDQTTERLQESLSVSIQTMYPDILTASYFVPSVYLNRNTYENDEVAGEKVVVMEAKSDETLRHDHAIQHVLNCLRHLADRDQQAMFVLSQFTCDDYLASVDEQFAHHKLPMPSDLTRRDKDYENFDVLVVHRQYGVVVVVVKASVCTADMGVEIRDNERVVQDLREAVKQLDGAERMLKHLMADVKPDIAIRKTLMLPNLSLKSLSEILAKHQDVAKALRHCTGLTDLSDMSGECLCADQLHGDNMVDQLQKWLGVHHTSLADYSLSENTYQTILSRFCGAASRPYLTLPDGRRVCTPSSLQQAVSLTGELFNGAIIHPEHQQLVTEAPPRVFLSGPPGSGKTTSLVLMGRKWLSEGHKVCVLSTWRENRTSSKLLHDILKEFSERMDTSHAPKDPQVFPPPIKVETKNTKKDIVIFEEVDFEKKEMKKIIKKVKDLAASGGLFILVDDAGPYREDQPLFKSFCEQLVAVNPKLHLWAASCLTHETPNGWDVKHFQRTVSCPPAILREKNVLMLAQKNGCKSLVKWDPDNIGVAPTEGLPVKYVYHHGQDVQGHRHCYPFACEKCCQDVITLLKASGLETDARDIGDNRQTASTSTTSSANWESASTPRLYPTDVLLLVEHEDLKNIINTNFCKILKRSGFSVQVGKSVESDFSSQIVGHHLWISNATHFRGLKRKVVVYVEGRGQSNVPQEWIRLRGVTSCTSQLIWVKDAASFHPEA</sequence>
<feature type="transmembrane region" description="Helical" evidence="3">
    <location>
        <begin position="206"/>
        <end position="229"/>
    </location>
</feature>
<evidence type="ECO:0000313" key="5">
    <source>
        <dbReference type="Proteomes" id="UP000245119"/>
    </source>
</evidence>
<accession>A0A2T7NKV8</accession>
<dbReference type="AlphaFoldDB" id="A0A2T7NKV8"/>
<protein>
    <recommendedName>
        <fullName evidence="6">Ig-like domain-containing protein</fullName>
    </recommendedName>
</protein>
<feature type="coiled-coil region" evidence="1">
    <location>
        <begin position="412"/>
        <end position="439"/>
    </location>
</feature>
<dbReference type="SUPFAM" id="SSF52540">
    <property type="entry name" value="P-loop containing nucleoside triphosphate hydrolases"/>
    <property type="match status" value="1"/>
</dbReference>
<comment type="caution">
    <text evidence="4">The sequence shown here is derived from an EMBL/GenBank/DDBJ whole genome shotgun (WGS) entry which is preliminary data.</text>
</comment>
<dbReference type="Proteomes" id="UP000245119">
    <property type="component" value="Linkage Group LG11"/>
</dbReference>
<evidence type="ECO:0000256" key="1">
    <source>
        <dbReference type="SAM" id="Coils"/>
    </source>
</evidence>
<name>A0A2T7NKV8_POMCA</name>
<reference evidence="4 5" key="1">
    <citation type="submission" date="2018-04" db="EMBL/GenBank/DDBJ databases">
        <title>The genome of golden apple snail Pomacea canaliculata provides insight into stress tolerance and invasive adaptation.</title>
        <authorList>
            <person name="Liu C."/>
            <person name="Liu B."/>
            <person name="Ren Y."/>
            <person name="Zhang Y."/>
            <person name="Wang H."/>
            <person name="Li S."/>
            <person name="Jiang F."/>
            <person name="Yin L."/>
            <person name="Zhang G."/>
            <person name="Qian W."/>
            <person name="Fan W."/>
        </authorList>
    </citation>
    <scope>NUCLEOTIDE SEQUENCE [LARGE SCALE GENOMIC DNA]</scope>
    <source>
        <strain evidence="4">SZHN2017</strain>
        <tissue evidence="4">Muscle</tissue>
    </source>
</reference>
<evidence type="ECO:0000313" key="4">
    <source>
        <dbReference type="EMBL" id="PVD21804.1"/>
    </source>
</evidence>
<gene>
    <name evidence="4" type="ORF">C0Q70_17605</name>
</gene>
<evidence type="ECO:0000256" key="3">
    <source>
        <dbReference type="SAM" id="Phobius"/>
    </source>
</evidence>
<keyword evidence="1" id="KW-0175">Coiled coil</keyword>
<organism evidence="4 5">
    <name type="scientific">Pomacea canaliculata</name>
    <name type="common">Golden apple snail</name>
    <dbReference type="NCBI Taxonomy" id="400727"/>
    <lineage>
        <taxon>Eukaryota</taxon>
        <taxon>Metazoa</taxon>
        <taxon>Spiralia</taxon>
        <taxon>Lophotrochozoa</taxon>
        <taxon>Mollusca</taxon>
        <taxon>Gastropoda</taxon>
        <taxon>Caenogastropoda</taxon>
        <taxon>Architaenioglossa</taxon>
        <taxon>Ampullarioidea</taxon>
        <taxon>Ampullariidae</taxon>
        <taxon>Pomacea</taxon>
    </lineage>
</organism>
<keyword evidence="3" id="KW-1133">Transmembrane helix</keyword>
<proteinExistence type="predicted"/>
<dbReference type="Gene3D" id="3.40.50.300">
    <property type="entry name" value="P-loop containing nucleotide triphosphate hydrolases"/>
    <property type="match status" value="1"/>
</dbReference>
<feature type="compositionally biased region" description="Low complexity" evidence="2">
    <location>
        <begin position="846"/>
        <end position="861"/>
    </location>
</feature>
<keyword evidence="3" id="KW-0812">Transmembrane</keyword>
<keyword evidence="3" id="KW-0472">Membrane</keyword>
<dbReference type="PROSITE" id="PS51257">
    <property type="entry name" value="PROKAR_LIPOPROTEIN"/>
    <property type="match status" value="1"/>
</dbReference>
<dbReference type="InterPro" id="IPR013783">
    <property type="entry name" value="Ig-like_fold"/>
</dbReference>
<dbReference type="EMBL" id="PZQS01000011">
    <property type="protein sequence ID" value="PVD21804.1"/>
    <property type="molecule type" value="Genomic_DNA"/>
</dbReference>
<dbReference type="InterPro" id="IPR027417">
    <property type="entry name" value="P-loop_NTPase"/>
</dbReference>
<evidence type="ECO:0008006" key="6">
    <source>
        <dbReference type="Google" id="ProtNLM"/>
    </source>
</evidence>